<evidence type="ECO:0000256" key="5">
    <source>
        <dbReference type="ARBA" id="ARBA00022744"/>
    </source>
</evidence>
<feature type="domain" description="IF rod" evidence="16">
    <location>
        <begin position="91"/>
        <end position="385"/>
    </location>
</feature>
<dbReference type="PROSITE" id="PS51842">
    <property type="entry name" value="IF_ROD_2"/>
    <property type="match status" value="1"/>
</dbReference>
<dbReference type="Pfam" id="PF00038">
    <property type="entry name" value="Filament"/>
    <property type="match status" value="1"/>
</dbReference>
<evidence type="ECO:0000256" key="10">
    <source>
        <dbReference type="ARBA" id="ARBA00039429"/>
    </source>
</evidence>
<dbReference type="SUPFAM" id="SSF64593">
    <property type="entry name" value="Intermediate filament protein, coiled coil region"/>
    <property type="match status" value="1"/>
</dbReference>
<reference evidence="17" key="3">
    <citation type="submission" date="2025-09" db="UniProtKB">
        <authorList>
            <consortium name="Ensembl"/>
        </authorList>
    </citation>
    <scope>IDENTIFICATION</scope>
</reference>
<evidence type="ECO:0000256" key="15">
    <source>
        <dbReference type="SAM" id="Coils"/>
    </source>
</evidence>
<evidence type="ECO:0000256" key="4">
    <source>
        <dbReference type="ARBA" id="ARBA00022490"/>
    </source>
</evidence>
<dbReference type="InterPro" id="IPR032444">
    <property type="entry name" value="Keratin_2_head"/>
</dbReference>
<evidence type="ECO:0000256" key="14">
    <source>
        <dbReference type="ARBA" id="ARBA00061646"/>
    </source>
</evidence>
<dbReference type="PANTHER" id="PTHR45616:SF26">
    <property type="entry name" value="KERATIN, TYPE II CYTOSKELETAL 8"/>
    <property type="match status" value="1"/>
</dbReference>
<comment type="similarity">
    <text evidence="14">Belongs to the intermediate filament family.</text>
</comment>
<dbReference type="OMA" id="MHATITP"/>
<evidence type="ECO:0000256" key="6">
    <source>
        <dbReference type="ARBA" id="ARBA00022754"/>
    </source>
</evidence>
<dbReference type="Pfam" id="PF16208">
    <property type="entry name" value="Keratin_2_head"/>
    <property type="match status" value="1"/>
</dbReference>
<reference evidence="17" key="2">
    <citation type="submission" date="2025-08" db="UniProtKB">
        <authorList>
            <consortium name="Ensembl"/>
        </authorList>
    </citation>
    <scope>IDENTIFICATION</scope>
</reference>
<dbReference type="FunFam" id="1.20.5.170:FF:000004">
    <property type="entry name" value="Keratin, type II cytoskeletal 5"/>
    <property type="match status" value="1"/>
</dbReference>
<dbReference type="EMBL" id="ADFV01068824">
    <property type="status" value="NOT_ANNOTATED_CDS"/>
    <property type="molecule type" value="Genomic_DNA"/>
</dbReference>
<name>A0A2I3HU30_NOMLE</name>
<dbReference type="GO" id="GO:0005829">
    <property type="term" value="C:cytosol"/>
    <property type="evidence" value="ECO:0007669"/>
    <property type="project" value="UniProtKB-ARBA"/>
</dbReference>
<feature type="coiled-coil region" evidence="15">
    <location>
        <begin position="143"/>
        <end position="233"/>
    </location>
</feature>
<organism evidence="17 18">
    <name type="scientific">Nomascus leucogenys</name>
    <name type="common">Northern white-cheeked gibbon</name>
    <name type="synonym">Hylobates leucogenys</name>
    <dbReference type="NCBI Taxonomy" id="61853"/>
    <lineage>
        <taxon>Eukaryota</taxon>
        <taxon>Metazoa</taxon>
        <taxon>Chordata</taxon>
        <taxon>Craniata</taxon>
        <taxon>Vertebrata</taxon>
        <taxon>Euteleostomi</taxon>
        <taxon>Mammalia</taxon>
        <taxon>Eutheria</taxon>
        <taxon>Euarchontoglires</taxon>
        <taxon>Primates</taxon>
        <taxon>Haplorrhini</taxon>
        <taxon>Catarrhini</taxon>
        <taxon>Hylobatidae</taxon>
        <taxon>Nomascus</taxon>
    </lineage>
</organism>
<dbReference type="GO" id="GO:0005654">
    <property type="term" value="C:nucleoplasm"/>
    <property type="evidence" value="ECO:0007669"/>
    <property type="project" value="UniProtKB-SubCell"/>
</dbReference>
<dbReference type="AlphaFoldDB" id="A0A2I3HU30"/>
<comment type="subcellular location">
    <subcellularLocation>
        <location evidence="2">Cytoplasm</location>
    </subcellularLocation>
    <subcellularLocation>
        <location evidence="1">Nucleus matrix</location>
    </subcellularLocation>
    <subcellularLocation>
        <location evidence="3">Nucleus</location>
        <location evidence="3">Nucleoplasm</location>
    </subcellularLocation>
</comment>
<keyword evidence="7 15" id="KW-0175">Coiled coil</keyword>
<dbReference type="InParanoid" id="A0A2I3HU30"/>
<keyword evidence="4" id="KW-0963">Cytoplasm</keyword>
<dbReference type="InterPro" id="IPR039008">
    <property type="entry name" value="IF_rod_dom"/>
</dbReference>
<dbReference type="Gene3D" id="1.20.5.1160">
    <property type="entry name" value="Vasodilator-stimulated phosphoprotein"/>
    <property type="match status" value="1"/>
</dbReference>
<dbReference type="Gene3D" id="1.20.5.500">
    <property type="entry name" value="Single helix bin"/>
    <property type="match status" value="1"/>
</dbReference>
<dbReference type="GO" id="GO:0016363">
    <property type="term" value="C:nuclear matrix"/>
    <property type="evidence" value="ECO:0007669"/>
    <property type="project" value="UniProtKB-SubCell"/>
</dbReference>
<keyword evidence="18" id="KW-1185">Reference proteome</keyword>
<dbReference type="GeneTree" id="ENSGT00940000153339"/>
<dbReference type="Proteomes" id="UP000001073">
    <property type="component" value="Chromosome X"/>
</dbReference>
<sequence length="440" mass="48842">MSIRVTQKSYKVSTSGTLAFSSRSYTGGPGAHVSFSSFSRVGSSSFWGGPGGGYGGASGLGGITAVMVNQSLLSRLNLEVDPNIQAMCTQEKEQIKTLAKFVSVIDKVRFLGQQIKMLEPKWSLLQQQEMAQSNMGDMFESYINNLRRQLETLGQEKLKLETELGNMQGLVEDFKNENEDEINKGKEMANEFVLIKKDVDEAYMNRVELESRLDGLSNEINFLRELHEEEIRELHSQISDTSVVLIIAEVKVQYEEIANRSLAEAESIYQVKYEELQMLAAKHGDDLRRTKTEISEMKRNISWLQAEIDGLKGQMVAIAHAEQRGELAVKDANVKLSELEATLQRAKQDMARQLREYQELMNVKLALDIEIATYRKLQEGEESQLESGIPGLSYGLGSSLGSGAGSSSFSRTSSTRALAVKKIETRDGKLGSASSDVLPK</sequence>
<dbReference type="STRING" id="61853.ENSNLEP00000047093"/>
<evidence type="ECO:0000256" key="2">
    <source>
        <dbReference type="ARBA" id="ARBA00004496"/>
    </source>
</evidence>
<dbReference type="GO" id="GO:0045095">
    <property type="term" value="C:keratin filament"/>
    <property type="evidence" value="ECO:0007669"/>
    <property type="project" value="InterPro"/>
</dbReference>
<evidence type="ECO:0000313" key="17">
    <source>
        <dbReference type="Ensembl" id="ENSNLEP00000047093.1"/>
    </source>
</evidence>
<keyword evidence="5" id="KW-0416">Keratin</keyword>
<dbReference type="Gene3D" id="1.20.5.170">
    <property type="match status" value="1"/>
</dbReference>
<evidence type="ECO:0000256" key="11">
    <source>
        <dbReference type="ARBA" id="ARBA00042886"/>
    </source>
</evidence>
<dbReference type="PRINTS" id="PR01276">
    <property type="entry name" value="TYPE2KERATIN"/>
</dbReference>
<evidence type="ECO:0000313" key="18">
    <source>
        <dbReference type="Proteomes" id="UP000001073"/>
    </source>
</evidence>
<dbReference type="SMART" id="SM01391">
    <property type="entry name" value="Filament"/>
    <property type="match status" value="1"/>
</dbReference>
<evidence type="ECO:0000259" key="16">
    <source>
        <dbReference type="PROSITE" id="PS51842"/>
    </source>
</evidence>
<comment type="function">
    <text evidence="9">Together with KRT19, helps to link the contractile apparatus to dystrophin at the costameres of striated muscle.</text>
</comment>
<evidence type="ECO:0000256" key="1">
    <source>
        <dbReference type="ARBA" id="ARBA00004109"/>
    </source>
</evidence>
<protein>
    <recommendedName>
        <fullName evidence="10">Keratin, type II cytoskeletal 8</fullName>
    </recommendedName>
    <alternativeName>
        <fullName evidence="12">Cytokeratin-8</fullName>
    </alternativeName>
    <alternativeName>
        <fullName evidence="11">Keratin-8</fullName>
    </alternativeName>
    <alternativeName>
        <fullName evidence="13">Type-II keratin Kb8</fullName>
    </alternativeName>
</protein>
<dbReference type="InterPro" id="IPR003054">
    <property type="entry name" value="Keratin_II"/>
</dbReference>
<proteinExistence type="inferred from homology"/>
<dbReference type="FunFam" id="1.20.5.1160:FF:000001">
    <property type="entry name" value="Keratin type II"/>
    <property type="match status" value="1"/>
</dbReference>
<evidence type="ECO:0000256" key="7">
    <source>
        <dbReference type="ARBA" id="ARBA00023054"/>
    </source>
</evidence>
<keyword evidence="8" id="KW-0539">Nucleus</keyword>
<evidence type="ECO:0000256" key="13">
    <source>
        <dbReference type="ARBA" id="ARBA00043133"/>
    </source>
</evidence>
<evidence type="ECO:0000256" key="9">
    <source>
        <dbReference type="ARBA" id="ARBA00037766"/>
    </source>
</evidence>
<keyword evidence="6" id="KW-0403">Intermediate filament</keyword>
<dbReference type="FunFam" id="1.20.5.500:FF:000001">
    <property type="entry name" value="Type II keratin 23"/>
    <property type="match status" value="1"/>
</dbReference>
<dbReference type="PANTHER" id="PTHR45616">
    <property type="entry name" value="GATA-TYPE DOMAIN-CONTAINING PROTEIN"/>
    <property type="match status" value="1"/>
</dbReference>
<evidence type="ECO:0000256" key="12">
    <source>
        <dbReference type="ARBA" id="ARBA00042964"/>
    </source>
</evidence>
<evidence type="ECO:0000256" key="8">
    <source>
        <dbReference type="ARBA" id="ARBA00023242"/>
    </source>
</evidence>
<evidence type="ECO:0000256" key="3">
    <source>
        <dbReference type="ARBA" id="ARBA00004642"/>
    </source>
</evidence>
<feature type="coiled-coil region" evidence="15">
    <location>
        <begin position="287"/>
        <end position="363"/>
    </location>
</feature>
<dbReference type="Ensembl" id="ENSNLET00000036289.1">
    <property type="protein sequence ID" value="ENSNLEP00000047093.1"/>
    <property type="gene ID" value="ENSNLEG00000035120.1"/>
</dbReference>
<reference evidence="17 18" key="1">
    <citation type="submission" date="2012-10" db="EMBL/GenBank/DDBJ databases">
        <authorList>
            <consortium name="Gibbon Genome Sequencing Consortium"/>
        </authorList>
    </citation>
    <scope>NUCLEOTIDE SEQUENCE [LARGE SCALE GENOMIC DNA]</scope>
</reference>
<accession>A0A2I3HU30</accession>